<gene>
    <name evidence="2" type="ORF">K457DRAFT_24179</name>
</gene>
<proteinExistence type="predicted"/>
<feature type="compositionally biased region" description="Polar residues" evidence="1">
    <location>
        <begin position="872"/>
        <end position="888"/>
    </location>
</feature>
<keyword evidence="3" id="KW-1185">Reference proteome</keyword>
<feature type="region of interest" description="Disordered" evidence="1">
    <location>
        <begin position="872"/>
        <end position="901"/>
    </location>
</feature>
<feature type="region of interest" description="Disordered" evidence="1">
    <location>
        <begin position="1012"/>
        <end position="1031"/>
    </location>
</feature>
<feature type="region of interest" description="Disordered" evidence="1">
    <location>
        <begin position="229"/>
        <end position="250"/>
    </location>
</feature>
<feature type="compositionally biased region" description="Acidic residues" evidence="1">
    <location>
        <begin position="781"/>
        <end position="792"/>
    </location>
</feature>
<evidence type="ECO:0000313" key="3">
    <source>
        <dbReference type="Proteomes" id="UP000078512"/>
    </source>
</evidence>
<evidence type="ECO:0000313" key="2">
    <source>
        <dbReference type="EMBL" id="OAQ24406.1"/>
    </source>
</evidence>
<protein>
    <submittedName>
        <fullName evidence="2">Uncharacterized protein</fullName>
    </submittedName>
</protein>
<feature type="compositionally biased region" description="Polar residues" evidence="1">
    <location>
        <begin position="241"/>
        <end position="250"/>
    </location>
</feature>
<name>A0A197JIR6_9FUNG</name>
<feature type="compositionally biased region" description="Basic and acidic residues" evidence="1">
    <location>
        <begin position="230"/>
        <end position="240"/>
    </location>
</feature>
<feature type="region of interest" description="Disordered" evidence="1">
    <location>
        <begin position="113"/>
        <end position="135"/>
    </location>
</feature>
<feature type="region of interest" description="Disordered" evidence="1">
    <location>
        <begin position="263"/>
        <end position="306"/>
    </location>
</feature>
<feature type="compositionally biased region" description="Basic and acidic residues" evidence="1">
    <location>
        <begin position="270"/>
        <end position="280"/>
    </location>
</feature>
<dbReference type="Proteomes" id="UP000078512">
    <property type="component" value="Unassembled WGS sequence"/>
</dbReference>
<dbReference type="EMBL" id="KV442095">
    <property type="protein sequence ID" value="OAQ24406.1"/>
    <property type="molecule type" value="Genomic_DNA"/>
</dbReference>
<evidence type="ECO:0000256" key="1">
    <source>
        <dbReference type="SAM" id="MobiDB-lite"/>
    </source>
</evidence>
<dbReference type="AlphaFoldDB" id="A0A197JIR6"/>
<accession>A0A197JIR6</accession>
<feature type="region of interest" description="Disordered" evidence="1">
    <location>
        <begin position="518"/>
        <end position="551"/>
    </location>
</feature>
<feature type="region of interest" description="Disordered" evidence="1">
    <location>
        <begin position="781"/>
        <end position="808"/>
    </location>
</feature>
<feature type="region of interest" description="Disordered" evidence="1">
    <location>
        <begin position="14"/>
        <end position="46"/>
    </location>
</feature>
<organism evidence="2 3">
    <name type="scientific">Linnemannia elongata AG-77</name>
    <dbReference type="NCBI Taxonomy" id="1314771"/>
    <lineage>
        <taxon>Eukaryota</taxon>
        <taxon>Fungi</taxon>
        <taxon>Fungi incertae sedis</taxon>
        <taxon>Mucoromycota</taxon>
        <taxon>Mortierellomycotina</taxon>
        <taxon>Mortierellomycetes</taxon>
        <taxon>Mortierellales</taxon>
        <taxon>Mortierellaceae</taxon>
        <taxon>Linnemannia</taxon>
    </lineage>
</organism>
<dbReference type="OrthoDB" id="2423261at2759"/>
<feature type="compositionally biased region" description="Basic and acidic residues" evidence="1">
    <location>
        <begin position="525"/>
        <end position="544"/>
    </location>
</feature>
<reference evidence="2 3" key="1">
    <citation type="submission" date="2016-05" db="EMBL/GenBank/DDBJ databases">
        <title>Genome sequencing reveals origins of a unique bacterial endosymbiosis in the earliest lineages of terrestrial Fungi.</title>
        <authorList>
            <consortium name="DOE Joint Genome Institute"/>
            <person name="Uehling J."/>
            <person name="Gryganskyi A."/>
            <person name="Hameed K."/>
            <person name="Tschaplinski T."/>
            <person name="Misztal P."/>
            <person name="Wu S."/>
            <person name="Desiro A."/>
            <person name="Vande Pol N."/>
            <person name="Du Z.-Y."/>
            <person name="Zienkiewicz A."/>
            <person name="Zienkiewicz K."/>
            <person name="Morin E."/>
            <person name="Tisserant E."/>
            <person name="Splivallo R."/>
            <person name="Hainaut M."/>
            <person name="Henrissat B."/>
            <person name="Ohm R."/>
            <person name="Kuo A."/>
            <person name="Yan J."/>
            <person name="Lipzen A."/>
            <person name="Nolan M."/>
            <person name="Labutti K."/>
            <person name="Barry K."/>
            <person name="Goldstein A."/>
            <person name="Labbe J."/>
            <person name="Schadt C."/>
            <person name="Tuskan G."/>
            <person name="Grigoriev I."/>
            <person name="Martin F."/>
            <person name="Vilgalys R."/>
            <person name="Bonito G."/>
        </authorList>
    </citation>
    <scope>NUCLEOTIDE SEQUENCE [LARGE SCALE GENOMIC DNA]</scope>
    <source>
        <strain evidence="2 3">AG-77</strain>
    </source>
</reference>
<sequence length="1031" mass="115036">MLFIPHKLQQQFLLGLPPSPPLSPSSSSSSSPPPSSIKCNEQAPHERASQLLIQSPSTLYPYPPKINVAHNSLHGLDGASLSPSFGTARPALSQTPIADRFTRPGFTFTITDSSTESWRQPASSTSLESQVSDMSNFNPSTVSPLRFSSTSSPSMDFLYLKHSLDAIAYEGEEGNEEEGSRQDKVDTRPLSTLEQGFHVAEEHFFQDVGGAGPDIKPPYTPSLTIIDIQHPSDDAGHHEQSPVQPSKTLQNIKKSLLGRLVKKPWTRIRQKSDRTSKNEPHAPQPLNISATSDQEHHPHHSNNNHIHNIQSERPAQFPFPTKTANHSHLLRQPTNSAEVQKSTAMYLDESRHRERQHRRALKRLKSIGQFRRRPNLIPKMTEGRTTEPVEVARIRRAYTQRSPDGRRLGQSERMKESLLERVNRQMRAQVQEWRVTRLSLSQSQVHSSSLMSTPATAVVTVPLHDEAVESRPSMRWTISTRVPESRSTCKGGNPTLAPKTRFAFHWNRYVSKKLAVLRESSQETELAHEDERKRSSSHRSEQRSPCHSQVPRLLRRCNSLTSRSRASAPSSPIYLTVHAGSTLSTLESSIARNRHSYMSPRPNLDSAPNSRRSSRFLLPIAEASNRLSVVSMVSGNSAVSGVSSMANSIYSVLSEDWNRPFFFAQSKSHRCPTSLQNNVRALPPYDQITASITITRIQKANTRQQMTAASERVRSRSLRNQDGSVFQLTPGHELQSNDIRITWREVTESFVEDNDDPALAISLPCLSALPKVKDSLGFIEYDDNSDEDEEDSQDQRHQSTIPDITNIPTTQCDVFSECPGTDDWILVSPSKPILDVNDTSAMIAAGIDPSEPHPNPESFYCLHHPAEHQASIHNESQEISTGADTGTPSSSSHHELSSGLSSDDLVDDSTFTQYFHSVFTKTLQPITTYLQKTQKSRVVQKWICKLLKGAFSSQSQRSTHCMVTEIRRAGPGLDQSYSDTVNSASAKEWLRQLPGGHASAGRFDRDWLDAQPFSSSSSSSFAQRDARKKVE</sequence>